<dbReference type="InterPro" id="IPR050248">
    <property type="entry name" value="Polysacc_deacetylase_ArnD"/>
</dbReference>
<evidence type="ECO:0000256" key="4">
    <source>
        <dbReference type="ARBA" id="ARBA00022723"/>
    </source>
</evidence>
<feature type="domain" description="NodB homology" evidence="8">
    <location>
        <begin position="64"/>
        <end position="251"/>
    </location>
</feature>
<evidence type="ECO:0000313" key="9">
    <source>
        <dbReference type="EMBL" id="GGE01148.1"/>
    </source>
</evidence>
<accession>A0A917E4N8</accession>
<evidence type="ECO:0000256" key="2">
    <source>
        <dbReference type="ARBA" id="ARBA00010973"/>
    </source>
</evidence>
<reference evidence="9" key="1">
    <citation type="journal article" date="2014" name="Int. J. Syst. Evol. Microbiol.">
        <title>Complete genome sequence of Corynebacterium casei LMG S-19264T (=DSM 44701T), isolated from a smear-ripened cheese.</title>
        <authorList>
            <consortium name="US DOE Joint Genome Institute (JGI-PGF)"/>
            <person name="Walter F."/>
            <person name="Albersmeier A."/>
            <person name="Kalinowski J."/>
            <person name="Ruckert C."/>
        </authorList>
    </citation>
    <scope>NUCLEOTIDE SEQUENCE</scope>
    <source>
        <strain evidence="9">CGMCC 1.15367</strain>
    </source>
</reference>
<keyword evidence="4" id="KW-0479">Metal-binding</keyword>
<protein>
    <recommendedName>
        <fullName evidence="3">Chitooligosaccharide deacetylase</fullName>
    </recommendedName>
    <alternativeName>
        <fullName evidence="6">Nodulation protein B</fullName>
    </alternativeName>
</protein>
<dbReference type="AlphaFoldDB" id="A0A917E4N8"/>
<dbReference type="InterPro" id="IPR011330">
    <property type="entry name" value="Glyco_hydro/deAcase_b/a-brl"/>
</dbReference>
<evidence type="ECO:0000256" key="7">
    <source>
        <dbReference type="SAM" id="SignalP"/>
    </source>
</evidence>
<dbReference type="RefSeq" id="WP_188908054.1">
    <property type="nucleotide sequence ID" value="NZ_BMIQ01000002.1"/>
</dbReference>
<dbReference type="PANTHER" id="PTHR10587">
    <property type="entry name" value="GLYCOSYL TRANSFERASE-RELATED"/>
    <property type="match status" value="1"/>
</dbReference>
<reference evidence="9" key="2">
    <citation type="submission" date="2020-09" db="EMBL/GenBank/DDBJ databases">
        <authorList>
            <person name="Sun Q."/>
            <person name="Zhou Y."/>
        </authorList>
    </citation>
    <scope>NUCLEOTIDE SEQUENCE</scope>
    <source>
        <strain evidence="9">CGMCC 1.15367</strain>
    </source>
</reference>
<evidence type="ECO:0000259" key="8">
    <source>
        <dbReference type="PROSITE" id="PS51677"/>
    </source>
</evidence>
<feature type="chain" id="PRO_5037794552" description="Chitooligosaccharide deacetylase" evidence="7">
    <location>
        <begin position="32"/>
        <end position="255"/>
    </location>
</feature>
<dbReference type="EMBL" id="BMIQ01000002">
    <property type="protein sequence ID" value="GGE01148.1"/>
    <property type="molecule type" value="Genomic_DNA"/>
</dbReference>
<organism evidence="9 10">
    <name type="scientific">Aureimonas endophytica</name>
    <dbReference type="NCBI Taxonomy" id="2027858"/>
    <lineage>
        <taxon>Bacteria</taxon>
        <taxon>Pseudomonadati</taxon>
        <taxon>Pseudomonadota</taxon>
        <taxon>Alphaproteobacteria</taxon>
        <taxon>Hyphomicrobiales</taxon>
        <taxon>Aurantimonadaceae</taxon>
        <taxon>Aureimonas</taxon>
    </lineage>
</organism>
<evidence type="ECO:0000256" key="5">
    <source>
        <dbReference type="ARBA" id="ARBA00022801"/>
    </source>
</evidence>
<proteinExistence type="inferred from homology"/>
<evidence type="ECO:0000256" key="3">
    <source>
        <dbReference type="ARBA" id="ARBA00020071"/>
    </source>
</evidence>
<dbReference type="GO" id="GO:0016810">
    <property type="term" value="F:hydrolase activity, acting on carbon-nitrogen (but not peptide) bonds"/>
    <property type="evidence" value="ECO:0007669"/>
    <property type="project" value="InterPro"/>
</dbReference>
<gene>
    <name evidence="9" type="ORF">GCM10011390_19990</name>
</gene>
<keyword evidence="10" id="KW-1185">Reference proteome</keyword>
<feature type="signal peptide" evidence="7">
    <location>
        <begin position="1"/>
        <end position="31"/>
    </location>
</feature>
<dbReference type="GO" id="GO:0046872">
    <property type="term" value="F:metal ion binding"/>
    <property type="evidence" value="ECO:0007669"/>
    <property type="project" value="UniProtKB-KW"/>
</dbReference>
<evidence type="ECO:0000313" key="10">
    <source>
        <dbReference type="Proteomes" id="UP000644699"/>
    </source>
</evidence>
<dbReference type="PANTHER" id="PTHR10587:SF133">
    <property type="entry name" value="CHITIN DEACETYLASE 1-RELATED"/>
    <property type="match status" value="1"/>
</dbReference>
<comment type="similarity">
    <text evidence="2">Belongs to the polysaccharide deacetylase family.</text>
</comment>
<comment type="caution">
    <text evidence="9">The sequence shown here is derived from an EMBL/GenBank/DDBJ whole genome shotgun (WGS) entry which is preliminary data.</text>
</comment>
<keyword evidence="5" id="KW-0378">Hydrolase</keyword>
<sequence length="255" mass="26830">MPIPVLPARSRPALAALAFLLAGAFADPARACEGPLTGRDIAVPAAGSGFGGVQGLSPLPLEANEYVITIDDGPEPATTPKLAAILKERCVSGTFFFIGWKAGKHPDLVKAVLAEGDGVGSHSFSHHDLGPMTPEQRLAEFKRGAKALADAVGETGPAGAPRMVRSPGSANMPAILPDDLVHDVEAAGFTIAGYDFSPEDWRNGPPQESFRRLFAGLKDRGVIVFHDGQSNTPALLAMVLDELQKRGARIARLRQ</sequence>
<dbReference type="CDD" id="cd10917">
    <property type="entry name" value="CE4_NodB_like_6s_7s"/>
    <property type="match status" value="1"/>
</dbReference>
<dbReference type="InterPro" id="IPR002509">
    <property type="entry name" value="NODB_dom"/>
</dbReference>
<dbReference type="GO" id="GO:0016020">
    <property type="term" value="C:membrane"/>
    <property type="evidence" value="ECO:0007669"/>
    <property type="project" value="TreeGrafter"/>
</dbReference>
<evidence type="ECO:0000256" key="6">
    <source>
        <dbReference type="ARBA" id="ARBA00032976"/>
    </source>
</evidence>
<evidence type="ECO:0000256" key="1">
    <source>
        <dbReference type="ARBA" id="ARBA00003236"/>
    </source>
</evidence>
<name>A0A917E4N8_9HYPH</name>
<dbReference type="PROSITE" id="PS51677">
    <property type="entry name" value="NODB"/>
    <property type="match status" value="1"/>
</dbReference>
<dbReference type="SUPFAM" id="SSF88713">
    <property type="entry name" value="Glycoside hydrolase/deacetylase"/>
    <property type="match status" value="1"/>
</dbReference>
<dbReference type="GO" id="GO:0005975">
    <property type="term" value="P:carbohydrate metabolic process"/>
    <property type="evidence" value="ECO:0007669"/>
    <property type="project" value="InterPro"/>
</dbReference>
<keyword evidence="7" id="KW-0732">Signal</keyword>
<dbReference type="Gene3D" id="3.20.20.370">
    <property type="entry name" value="Glycoside hydrolase/deacetylase"/>
    <property type="match status" value="1"/>
</dbReference>
<dbReference type="Pfam" id="PF01522">
    <property type="entry name" value="Polysacc_deac_1"/>
    <property type="match status" value="1"/>
</dbReference>
<dbReference type="Proteomes" id="UP000644699">
    <property type="component" value="Unassembled WGS sequence"/>
</dbReference>
<comment type="function">
    <text evidence="1">Is involved in generating a small heat-stable compound (Nod), an acylated oligomer of N-acetylglucosamine, that stimulates mitosis in various plant protoplasts.</text>
</comment>